<dbReference type="SUPFAM" id="SSF51695">
    <property type="entry name" value="PLC-like phosphodiesterases"/>
    <property type="match status" value="1"/>
</dbReference>
<dbReference type="PANTHER" id="PTHR46211">
    <property type="entry name" value="GLYCEROPHOSPHORYL DIESTER PHOSPHODIESTERASE"/>
    <property type="match status" value="1"/>
</dbReference>
<dbReference type="Gene3D" id="3.20.20.190">
    <property type="entry name" value="Phosphatidylinositol (PI) phosphodiesterase"/>
    <property type="match status" value="1"/>
</dbReference>
<dbReference type="EMBL" id="DXBG01000093">
    <property type="protein sequence ID" value="HIZ65019.1"/>
    <property type="molecule type" value="Genomic_DNA"/>
</dbReference>
<feature type="transmembrane region" description="Helical" evidence="1">
    <location>
        <begin position="268"/>
        <end position="290"/>
    </location>
</feature>
<accession>A0A9D2JT73</accession>
<evidence type="ECO:0000313" key="4">
    <source>
        <dbReference type="Proteomes" id="UP000824056"/>
    </source>
</evidence>
<gene>
    <name evidence="3" type="ORF">H9809_03815</name>
</gene>
<dbReference type="PROSITE" id="PS51704">
    <property type="entry name" value="GP_PDE"/>
    <property type="match status" value="1"/>
</dbReference>
<dbReference type="Pfam" id="PF10110">
    <property type="entry name" value="GPDPase_memb"/>
    <property type="match status" value="1"/>
</dbReference>
<feature type="transmembrane region" description="Helical" evidence="1">
    <location>
        <begin position="216"/>
        <end position="248"/>
    </location>
</feature>
<protein>
    <submittedName>
        <fullName evidence="3">Glycerophosphodiester phosphodiesterase</fullName>
    </submittedName>
</protein>
<proteinExistence type="predicted"/>
<reference evidence="3" key="2">
    <citation type="submission" date="2021-04" db="EMBL/GenBank/DDBJ databases">
        <authorList>
            <person name="Gilroy R."/>
        </authorList>
    </citation>
    <scope>NUCLEOTIDE SEQUENCE</scope>
    <source>
        <strain evidence="3">1068</strain>
    </source>
</reference>
<feature type="transmembrane region" description="Helical" evidence="1">
    <location>
        <begin position="69"/>
        <end position="94"/>
    </location>
</feature>
<reference evidence="3" key="1">
    <citation type="journal article" date="2021" name="PeerJ">
        <title>Extensive microbial diversity within the chicken gut microbiome revealed by metagenomics and culture.</title>
        <authorList>
            <person name="Gilroy R."/>
            <person name="Ravi A."/>
            <person name="Getino M."/>
            <person name="Pursley I."/>
            <person name="Horton D.L."/>
            <person name="Alikhan N.F."/>
            <person name="Baker D."/>
            <person name="Gharbi K."/>
            <person name="Hall N."/>
            <person name="Watson M."/>
            <person name="Adriaenssens E.M."/>
            <person name="Foster-Nyarko E."/>
            <person name="Jarju S."/>
            <person name="Secka A."/>
            <person name="Antonio M."/>
            <person name="Oren A."/>
            <person name="Chaudhuri R.R."/>
            <person name="La Ragione R."/>
            <person name="Hildebrand F."/>
            <person name="Pallen M.J."/>
        </authorList>
    </citation>
    <scope>NUCLEOTIDE SEQUENCE</scope>
    <source>
        <strain evidence="3">1068</strain>
    </source>
</reference>
<dbReference type="GO" id="GO:0008081">
    <property type="term" value="F:phosphoric diester hydrolase activity"/>
    <property type="evidence" value="ECO:0007669"/>
    <property type="project" value="InterPro"/>
</dbReference>
<comment type="caution">
    <text evidence="3">The sequence shown here is derived from an EMBL/GenBank/DDBJ whole genome shotgun (WGS) entry which is preliminary data.</text>
</comment>
<evidence type="ECO:0000256" key="1">
    <source>
        <dbReference type="SAM" id="Phobius"/>
    </source>
</evidence>
<dbReference type="InterPro" id="IPR018476">
    <property type="entry name" value="GlyceroP-diester-Pdiesterase_M"/>
</dbReference>
<keyword evidence="1" id="KW-0472">Membrane</keyword>
<dbReference type="InterPro" id="IPR030395">
    <property type="entry name" value="GP_PDE_dom"/>
</dbReference>
<evidence type="ECO:0000259" key="2">
    <source>
        <dbReference type="PROSITE" id="PS51704"/>
    </source>
</evidence>
<dbReference type="CDD" id="cd08579">
    <property type="entry name" value="GDPD_memb_like"/>
    <property type="match status" value="1"/>
</dbReference>
<dbReference type="AlphaFoldDB" id="A0A9D2JT73"/>
<dbReference type="GO" id="GO:0006629">
    <property type="term" value="P:lipid metabolic process"/>
    <property type="evidence" value="ECO:0007669"/>
    <property type="project" value="InterPro"/>
</dbReference>
<dbReference type="Proteomes" id="UP000824056">
    <property type="component" value="Unassembled WGS sequence"/>
</dbReference>
<dbReference type="InterPro" id="IPR017946">
    <property type="entry name" value="PLC-like_Pdiesterase_TIM-brl"/>
</dbReference>
<feature type="transmembrane region" description="Helical" evidence="1">
    <location>
        <begin position="321"/>
        <end position="342"/>
    </location>
</feature>
<keyword evidence="1" id="KW-0812">Transmembrane</keyword>
<feature type="transmembrane region" description="Helical" evidence="1">
    <location>
        <begin position="168"/>
        <end position="193"/>
    </location>
</feature>
<dbReference type="Pfam" id="PF03009">
    <property type="entry name" value="GDPD"/>
    <property type="match status" value="1"/>
</dbReference>
<name>A0A9D2JT73_9FIRM</name>
<dbReference type="PANTHER" id="PTHR46211:SF8">
    <property type="entry name" value="PHOSPHODIESTERASE"/>
    <property type="match status" value="1"/>
</dbReference>
<keyword evidence="1" id="KW-1133">Transmembrane helix</keyword>
<feature type="transmembrane region" description="Helical" evidence="1">
    <location>
        <begin position="125"/>
        <end position="144"/>
    </location>
</feature>
<sequence>MKGILSQTWRAIRYNIGSLLLFEAGFRIAVFFLMMQGAKRAVELSLKYQGFSYLTAENYTEFLASPVSLALLFLFLLFLLLFFLIEVSALLCCFMHSSQKRKIYASDMVTEGIRITFSFLKKGKVGWIFCAALPAPFLSAYFLVREVSYINVLEFTAREIYKAVEPHWLLYLGMGLVLAVSFSFVFALPYCLLESEKSLKGMKAGIRLLLAQIKKVLAGFGILHIIIVVITAAGYLLVMAAMTGLVAFGRPAENKVSSVLIYSRDIDMALGIFAGAVQLILSLAFVYVIYARFHRQKTEEVALYRLVKHYAWFSRVGRRRAAAVVTGLFLVLEASYLAVLAVNEDTDLEGLNAETQITAHRGGALKAPENTLSALEYTWECGADCAEIDVQETEDGELILLHDNSFKRTAGLDKNVWEMEYPEVEKLDAGISFHNKFRGEKIPTLDEVLNFCRRGLDLNIEIKYNGKNKGIVNKVVRTIREHNFQEHCVVTSMNYQFLEQIKKTAPEIRTGYIMTMTYGSISQVDAADFFSVKYTYVDEAFVKEAHSLGKEVHAWTVNYRGDARRMLDMGVDNIITDDPEMVRRVQSQESGTGTGYLELLRYALGI</sequence>
<organism evidence="3 4">
    <name type="scientific">Candidatus Blautia pullicola</name>
    <dbReference type="NCBI Taxonomy" id="2838498"/>
    <lineage>
        <taxon>Bacteria</taxon>
        <taxon>Bacillati</taxon>
        <taxon>Bacillota</taxon>
        <taxon>Clostridia</taxon>
        <taxon>Lachnospirales</taxon>
        <taxon>Lachnospiraceae</taxon>
        <taxon>Blautia</taxon>
    </lineage>
</organism>
<evidence type="ECO:0000313" key="3">
    <source>
        <dbReference type="EMBL" id="HIZ65019.1"/>
    </source>
</evidence>
<feature type="transmembrane region" description="Helical" evidence="1">
    <location>
        <begin position="12"/>
        <end position="35"/>
    </location>
</feature>
<feature type="domain" description="GP-PDE" evidence="2">
    <location>
        <begin position="355"/>
        <end position="586"/>
    </location>
</feature>